<comment type="caution">
    <text evidence="2">The sequence shown here is derived from an EMBL/GenBank/DDBJ whole genome shotgun (WGS) entry which is preliminary data.</text>
</comment>
<gene>
    <name evidence="2" type="ORF">FVE85_7603</name>
</gene>
<protein>
    <submittedName>
        <fullName evidence="2">Uncharacterized protein</fullName>
    </submittedName>
</protein>
<evidence type="ECO:0000313" key="2">
    <source>
        <dbReference type="EMBL" id="KAA8500018.1"/>
    </source>
</evidence>
<feature type="region of interest" description="Disordered" evidence="1">
    <location>
        <begin position="151"/>
        <end position="185"/>
    </location>
</feature>
<feature type="compositionally biased region" description="Low complexity" evidence="1">
    <location>
        <begin position="35"/>
        <end position="44"/>
    </location>
</feature>
<feature type="compositionally biased region" description="Polar residues" evidence="1">
    <location>
        <begin position="242"/>
        <end position="267"/>
    </location>
</feature>
<keyword evidence="3" id="KW-1185">Reference proteome</keyword>
<reference evidence="3" key="1">
    <citation type="journal article" date="2019" name="Nat. Commun.">
        <title>Expansion of phycobilisome linker gene families in mesophilic red algae.</title>
        <authorList>
            <person name="Lee J."/>
            <person name="Kim D."/>
            <person name="Bhattacharya D."/>
            <person name="Yoon H.S."/>
        </authorList>
    </citation>
    <scope>NUCLEOTIDE SEQUENCE [LARGE SCALE GENOMIC DNA]</scope>
    <source>
        <strain evidence="3">CCMP 1328</strain>
    </source>
</reference>
<evidence type="ECO:0000313" key="3">
    <source>
        <dbReference type="Proteomes" id="UP000324585"/>
    </source>
</evidence>
<dbReference type="Proteomes" id="UP000324585">
    <property type="component" value="Unassembled WGS sequence"/>
</dbReference>
<feature type="compositionally biased region" description="Low complexity" evidence="1">
    <location>
        <begin position="282"/>
        <end position="298"/>
    </location>
</feature>
<feature type="region of interest" description="Disordered" evidence="1">
    <location>
        <begin position="35"/>
        <end position="57"/>
    </location>
</feature>
<feature type="compositionally biased region" description="Basic and acidic residues" evidence="1">
    <location>
        <begin position="302"/>
        <end position="312"/>
    </location>
</feature>
<evidence type="ECO:0000256" key="1">
    <source>
        <dbReference type="SAM" id="MobiDB-lite"/>
    </source>
</evidence>
<dbReference type="AlphaFoldDB" id="A0A5J4ZAB3"/>
<name>A0A5J4ZAB3_PORPP</name>
<organism evidence="2 3">
    <name type="scientific">Porphyridium purpureum</name>
    <name type="common">Red alga</name>
    <name type="synonym">Porphyridium cruentum</name>
    <dbReference type="NCBI Taxonomy" id="35688"/>
    <lineage>
        <taxon>Eukaryota</taxon>
        <taxon>Rhodophyta</taxon>
        <taxon>Bangiophyceae</taxon>
        <taxon>Porphyridiales</taxon>
        <taxon>Porphyridiaceae</taxon>
        <taxon>Porphyridium</taxon>
    </lineage>
</organism>
<feature type="compositionally biased region" description="Basic and acidic residues" evidence="1">
    <location>
        <begin position="269"/>
        <end position="278"/>
    </location>
</feature>
<dbReference type="EMBL" id="VRMN01000001">
    <property type="protein sequence ID" value="KAA8500018.1"/>
    <property type="molecule type" value="Genomic_DNA"/>
</dbReference>
<feature type="region of interest" description="Disordered" evidence="1">
    <location>
        <begin position="231"/>
        <end position="326"/>
    </location>
</feature>
<feature type="compositionally biased region" description="Basic and acidic residues" evidence="1">
    <location>
        <begin position="165"/>
        <end position="179"/>
    </location>
</feature>
<proteinExistence type="predicted"/>
<sequence length="326" mass="36761">MFCRLRWVRRGCAQWPQDARGSAVRAVWSGAAASSEHRSSSAASTQGKTQRQDQDPERLYRTDENMFKLLVTHEPSARQKRRYSGTWDWHLRMLLISLVPLAMSVLLERYIRHFLDNNQEWQEKKTRMGLGDPLKFERRVEAILGDIAERKKSEEVTSGTTEGGAEAKDESAAQTKDTEIVPPHNLTAEEIERLESLRADMQEMWKHIERLDRMHERLAKYLDLRNLFSGSEPANDEKDGDLNNQIGNGTSGRTSHESQSQPESVKQGTVEHEEDKAKAAHTSNASPKSASTSSTCTPVEVQAEKTPRKEDAPSQQASVATVKPPN</sequence>
<accession>A0A5J4ZAB3</accession>